<organism evidence="3 4">
    <name type="scientific">Deinobacterium chartae</name>
    <dbReference type="NCBI Taxonomy" id="521158"/>
    <lineage>
        <taxon>Bacteria</taxon>
        <taxon>Thermotogati</taxon>
        <taxon>Deinococcota</taxon>
        <taxon>Deinococci</taxon>
        <taxon>Deinococcales</taxon>
        <taxon>Deinococcaceae</taxon>
        <taxon>Deinobacterium</taxon>
    </lineage>
</organism>
<protein>
    <recommendedName>
        <fullName evidence="2">Deacetylase PdaC domain-containing protein</fullName>
    </recommendedName>
</protein>
<feature type="domain" description="Deacetylase PdaC" evidence="2">
    <location>
        <begin position="144"/>
        <end position="240"/>
    </location>
</feature>
<proteinExistence type="predicted"/>
<feature type="chain" id="PRO_5032421894" description="Deacetylase PdaC domain-containing protein" evidence="1">
    <location>
        <begin position="22"/>
        <end position="344"/>
    </location>
</feature>
<accession>A0A841HZR2</accession>
<evidence type="ECO:0000259" key="2">
    <source>
        <dbReference type="Pfam" id="PF13739"/>
    </source>
</evidence>
<keyword evidence="4" id="KW-1185">Reference proteome</keyword>
<comment type="caution">
    <text evidence="3">The sequence shown here is derived from an EMBL/GenBank/DDBJ whole genome shotgun (WGS) entry which is preliminary data.</text>
</comment>
<dbReference type="Gene3D" id="3.30.565.40">
    <property type="entry name" value="Fervidobacterium nodosum Rt17-B1 like"/>
    <property type="match status" value="1"/>
</dbReference>
<keyword evidence="1" id="KW-0732">Signal</keyword>
<evidence type="ECO:0000313" key="4">
    <source>
        <dbReference type="Proteomes" id="UP000569951"/>
    </source>
</evidence>
<dbReference type="EMBL" id="JACHHG010000003">
    <property type="protein sequence ID" value="MBB6097689.1"/>
    <property type="molecule type" value="Genomic_DNA"/>
</dbReference>
<feature type="signal peptide" evidence="1">
    <location>
        <begin position="1"/>
        <end position="21"/>
    </location>
</feature>
<reference evidence="3 4" key="1">
    <citation type="submission" date="2020-08" db="EMBL/GenBank/DDBJ databases">
        <title>Genomic Encyclopedia of Type Strains, Phase IV (KMG-IV): sequencing the most valuable type-strain genomes for metagenomic binning, comparative biology and taxonomic classification.</title>
        <authorList>
            <person name="Goeker M."/>
        </authorList>
    </citation>
    <scope>NUCLEOTIDE SEQUENCE [LARGE SCALE GENOMIC DNA]</scope>
    <source>
        <strain evidence="3 4">DSM 21458</strain>
    </source>
</reference>
<name>A0A841HZR2_9DEIO</name>
<dbReference type="InterPro" id="IPR025303">
    <property type="entry name" value="PdaC"/>
</dbReference>
<evidence type="ECO:0000256" key="1">
    <source>
        <dbReference type="SAM" id="SignalP"/>
    </source>
</evidence>
<dbReference type="Proteomes" id="UP000569951">
    <property type="component" value="Unassembled WGS sequence"/>
</dbReference>
<dbReference type="RefSeq" id="WP_183985370.1">
    <property type="nucleotide sequence ID" value="NZ_JACHHG010000003.1"/>
</dbReference>
<gene>
    <name evidence="3" type="ORF">HNR42_001106</name>
</gene>
<dbReference type="Pfam" id="PF13739">
    <property type="entry name" value="PdaC"/>
    <property type="match status" value="1"/>
</dbReference>
<evidence type="ECO:0000313" key="3">
    <source>
        <dbReference type="EMBL" id="MBB6097689.1"/>
    </source>
</evidence>
<sequence>MTPAAPTVLLLAALSLSPALAAPAAPWSGERVFRGSLEGVSRTLRLTLRLEANRASGSYVYEGIDKPLRLSGSLSGNALTLTETDASGRATGRFQLQAVAPGPDSPMMTLAGSWSRPDGSGRRTVSLEHQAVEGSGVRFRTQRIQEKTKNLNLDMAYPVFQVPPASLAKLNAYLEADRQRTLADLRQWTAEYLQQRSKNPDLPNVGSDLYADYTITLATRRALSLRLSGSSYSAGAAHPNNDSTCILFDLEAGKTVKLSELFRKGSAYAARLSQEGSRVLAQRLGGEAPGDATQVYDETQGCLTRQGLLVYYGLPHVISALDGILIPWSKLRDLVDPKGLAAGL</sequence>
<dbReference type="AlphaFoldDB" id="A0A841HZR2"/>